<accession>A0A0M0KB65</accession>
<evidence type="ECO:0000313" key="2">
    <source>
        <dbReference type="EMBL" id="KOO36081.1"/>
    </source>
</evidence>
<sequence length="78" mass="8381">MRLAEAEAEIAELRVELAIAKEKAESFKALALAKDEIIKTSKKQTSEWQKYATQALANMGAGGSSAAGGKEAKKEKKK</sequence>
<evidence type="ECO:0000256" key="1">
    <source>
        <dbReference type="SAM" id="Coils"/>
    </source>
</evidence>
<organism evidence="2 3">
    <name type="scientific">Chrysochromulina tobinii</name>
    <dbReference type="NCBI Taxonomy" id="1460289"/>
    <lineage>
        <taxon>Eukaryota</taxon>
        <taxon>Haptista</taxon>
        <taxon>Haptophyta</taxon>
        <taxon>Prymnesiophyceae</taxon>
        <taxon>Prymnesiales</taxon>
        <taxon>Chrysochromulinaceae</taxon>
        <taxon>Chrysochromulina</taxon>
    </lineage>
</organism>
<reference evidence="3" key="1">
    <citation type="journal article" date="2015" name="PLoS Genet.">
        <title>Genome Sequence and Transcriptome Analyses of Chrysochromulina tobin: Metabolic Tools for Enhanced Algal Fitness in the Prominent Order Prymnesiales (Haptophyceae).</title>
        <authorList>
            <person name="Hovde B.T."/>
            <person name="Deodato C.R."/>
            <person name="Hunsperger H.M."/>
            <person name="Ryken S.A."/>
            <person name="Yost W."/>
            <person name="Jha R.K."/>
            <person name="Patterson J."/>
            <person name="Monnat R.J. Jr."/>
            <person name="Barlow S.B."/>
            <person name="Starkenburg S.R."/>
            <person name="Cattolico R.A."/>
        </authorList>
    </citation>
    <scope>NUCLEOTIDE SEQUENCE</scope>
    <source>
        <strain evidence="3">CCMP291</strain>
    </source>
</reference>
<keyword evidence="3" id="KW-1185">Reference proteome</keyword>
<feature type="coiled-coil region" evidence="1">
    <location>
        <begin position="1"/>
        <end position="30"/>
    </location>
</feature>
<name>A0A0M0KB65_9EUKA</name>
<comment type="caution">
    <text evidence="2">The sequence shown here is derived from an EMBL/GenBank/DDBJ whole genome shotgun (WGS) entry which is preliminary data.</text>
</comment>
<dbReference type="AlphaFoldDB" id="A0A0M0KB65"/>
<dbReference type="Proteomes" id="UP000037460">
    <property type="component" value="Unassembled WGS sequence"/>
</dbReference>
<keyword evidence="1" id="KW-0175">Coiled coil</keyword>
<evidence type="ECO:0000313" key="3">
    <source>
        <dbReference type="Proteomes" id="UP000037460"/>
    </source>
</evidence>
<proteinExistence type="predicted"/>
<dbReference type="EMBL" id="JWZX01000636">
    <property type="protein sequence ID" value="KOO36081.1"/>
    <property type="molecule type" value="Genomic_DNA"/>
</dbReference>
<gene>
    <name evidence="2" type="ORF">Ctob_011841</name>
</gene>
<protein>
    <submittedName>
        <fullName evidence="2">Uncharacterized protein</fullName>
    </submittedName>
</protein>